<proteinExistence type="predicted"/>
<gene>
    <name evidence="1" type="ORF">ACFFV7_30565</name>
</gene>
<comment type="caution">
    <text evidence="1">The sequence shown here is derived from an EMBL/GenBank/DDBJ whole genome shotgun (WGS) entry which is preliminary data.</text>
</comment>
<evidence type="ECO:0000313" key="2">
    <source>
        <dbReference type="Proteomes" id="UP001589647"/>
    </source>
</evidence>
<organism evidence="1 2">
    <name type="scientific">Nonomuraea spiralis</name>
    <dbReference type="NCBI Taxonomy" id="46182"/>
    <lineage>
        <taxon>Bacteria</taxon>
        <taxon>Bacillati</taxon>
        <taxon>Actinomycetota</taxon>
        <taxon>Actinomycetes</taxon>
        <taxon>Streptosporangiales</taxon>
        <taxon>Streptosporangiaceae</taxon>
        <taxon>Nonomuraea</taxon>
    </lineage>
</organism>
<protein>
    <submittedName>
        <fullName evidence="1">Uncharacterized protein</fullName>
    </submittedName>
</protein>
<sequence length="65" mass="6864">MAPQVVTQHTDLLDLSALSPARLEGLGNSVIALELLELLESGPGDDEVFAAFDNSMPVPHRPGNP</sequence>
<accession>A0ABV5IM12</accession>
<name>A0ABV5IM12_9ACTN</name>
<dbReference type="EMBL" id="JBHMEI010000030">
    <property type="protein sequence ID" value="MFB9205572.1"/>
    <property type="molecule type" value="Genomic_DNA"/>
</dbReference>
<dbReference type="Proteomes" id="UP001589647">
    <property type="component" value="Unassembled WGS sequence"/>
</dbReference>
<keyword evidence="2" id="KW-1185">Reference proteome</keyword>
<evidence type="ECO:0000313" key="1">
    <source>
        <dbReference type="EMBL" id="MFB9205572.1"/>
    </source>
</evidence>
<reference evidence="1 2" key="1">
    <citation type="submission" date="2024-09" db="EMBL/GenBank/DDBJ databases">
        <authorList>
            <person name="Sun Q."/>
            <person name="Mori K."/>
        </authorList>
    </citation>
    <scope>NUCLEOTIDE SEQUENCE [LARGE SCALE GENOMIC DNA]</scope>
    <source>
        <strain evidence="1 2">CCM 3426</strain>
    </source>
</reference>
<dbReference type="RefSeq" id="WP_189649611.1">
    <property type="nucleotide sequence ID" value="NZ_BMRC01000010.1"/>
</dbReference>